<dbReference type="EC" id="3.1.1.29" evidence="3"/>
<dbReference type="InterPro" id="IPR000352">
    <property type="entry name" value="Pep_chain_release_fac_I"/>
</dbReference>
<gene>
    <name evidence="3" type="ORF">EJ913_14435</name>
</gene>
<organism evidence="3 4">
    <name type="scientific">Azospirillum doebereinerae</name>
    <dbReference type="NCBI Taxonomy" id="92933"/>
    <lineage>
        <taxon>Bacteria</taxon>
        <taxon>Pseudomonadati</taxon>
        <taxon>Pseudomonadota</taxon>
        <taxon>Alphaproteobacteria</taxon>
        <taxon>Rhodospirillales</taxon>
        <taxon>Azospirillaceae</taxon>
        <taxon>Azospirillum</taxon>
    </lineage>
</organism>
<evidence type="ECO:0000259" key="2">
    <source>
        <dbReference type="PROSITE" id="PS00745"/>
    </source>
</evidence>
<dbReference type="GO" id="GO:0004045">
    <property type="term" value="F:peptidyl-tRNA hydrolase activity"/>
    <property type="evidence" value="ECO:0007669"/>
    <property type="project" value="UniProtKB-EC"/>
</dbReference>
<dbReference type="Pfam" id="PF00472">
    <property type="entry name" value="RF-1"/>
    <property type="match status" value="1"/>
</dbReference>
<dbReference type="GO" id="GO:0043022">
    <property type="term" value="F:ribosome binding"/>
    <property type="evidence" value="ECO:0007669"/>
    <property type="project" value="TreeGrafter"/>
</dbReference>
<dbReference type="AlphaFoldDB" id="A0A433J895"/>
<feature type="region of interest" description="Disordered" evidence="1">
    <location>
        <begin position="102"/>
        <end position="142"/>
    </location>
</feature>
<comment type="caution">
    <text evidence="3">The sequence shown here is derived from an EMBL/GenBank/DDBJ whole genome shotgun (WGS) entry which is preliminary data.</text>
</comment>
<dbReference type="FunFam" id="3.30.160.20:FF:000046">
    <property type="entry name" value="Peptidyl-tRNA hydrolase ICT1"/>
    <property type="match status" value="1"/>
</dbReference>
<keyword evidence="3" id="KW-0378">Hydrolase</keyword>
<dbReference type="SUPFAM" id="SSF110916">
    <property type="entry name" value="Peptidyl-tRNA hydrolase domain-like"/>
    <property type="match status" value="1"/>
</dbReference>
<dbReference type="Proteomes" id="UP000280346">
    <property type="component" value="Unassembled WGS sequence"/>
</dbReference>
<dbReference type="NCBIfam" id="NF006718">
    <property type="entry name" value="PRK09256.1"/>
    <property type="match status" value="1"/>
</dbReference>
<reference evidence="3 4" key="1">
    <citation type="submission" date="2018-12" db="EMBL/GenBank/DDBJ databases">
        <authorList>
            <person name="Yang Y."/>
        </authorList>
    </citation>
    <scope>NUCLEOTIDE SEQUENCE [LARGE SCALE GENOMIC DNA]</scope>
    <source>
        <strain evidence="3 4">GSF71</strain>
    </source>
</reference>
<dbReference type="RefSeq" id="WP_126999009.1">
    <property type="nucleotide sequence ID" value="NZ_CP173190.1"/>
</dbReference>
<dbReference type="EMBL" id="RZIJ01000010">
    <property type="protein sequence ID" value="RUQ70193.1"/>
    <property type="molecule type" value="Genomic_DNA"/>
</dbReference>
<dbReference type="PROSITE" id="PS00745">
    <property type="entry name" value="RF_PROK_I"/>
    <property type="match status" value="1"/>
</dbReference>
<dbReference type="GO" id="GO:0072344">
    <property type="term" value="P:rescue of stalled ribosome"/>
    <property type="evidence" value="ECO:0007669"/>
    <property type="project" value="TreeGrafter"/>
</dbReference>
<sequence>MTTIRVTPRISLDESELQEEFVRASGPGGQHVNKTDSAVQLRFDVAASPNIPDDVKARLARLAGSRMTAAGVLIIAGDRYRSQLRNREDVRERLIDLIRDASIPPKTRRATKPTFGSKQRRLEGKAKRSEVKQGRRSGPSDD</sequence>
<dbReference type="PANTHER" id="PTHR47814:SF1">
    <property type="entry name" value="PEPTIDYL-TRNA HYDROLASE ARFB"/>
    <property type="match status" value="1"/>
</dbReference>
<evidence type="ECO:0000313" key="4">
    <source>
        <dbReference type="Proteomes" id="UP000280346"/>
    </source>
</evidence>
<feature type="domain" description="Prokaryotic-type class I peptide chain release factors" evidence="2">
    <location>
        <begin position="23"/>
        <end position="39"/>
    </location>
</feature>
<feature type="compositionally biased region" description="Basic and acidic residues" evidence="1">
    <location>
        <begin position="120"/>
        <end position="133"/>
    </location>
</feature>
<protein>
    <submittedName>
        <fullName evidence="3">Aminoacyl-tRNA hydrolase</fullName>
        <ecNumber evidence="3">3.1.1.29</ecNumber>
    </submittedName>
</protein>
<dbReference type="PANTHER" id="PTHR47814">
    <property type="entry name" value="PEPTIDYL-TRNA HYDROLASE ARFB"/>
    <property type="match status" value="1"/>
</dbReference>
<evidence type="ECO:0000313" key="3">
    <source>
        <dbReference type="EMBL" id="RUQ70193.1"/>
    </source>
</evidence>
<keyword evidence="4" id="KW-1185">Reference proteome</keyword>
<dbReference type="Gene3D" id="3.30.160.20">
    <property type="match status" value="1"/>
</dbReference>
<proteinExistence type="predicted"/>
<dbReference type="OrthoDB" id="9815709at2"/>
<accession>A0A433J895</accession>
<name>A0A433J895_9PROT</name>
<evidence type="ECO:0000256" key="1">
    <source>
        <dbReference type="SAM" id="MobiDB-lite"/>
    </source>
</evidence>
<dbReference type="GO" id="GO:0003747">
    <property type="term" value="F:translation release factor activity"/>
    <property type="evidence" value="ECO:0007669"/>
    <property type="project" value="InterPro"/>
</dbReference>